<evidence type="ECO:0000313" key="4">
    <source>
        <dbReference type="Proteomes" id="UP000017559"/>
    </source>
</evidence>
<dbReference type="OrthoDB" id="3063271at2759"/>
<feature type="compositionally biased region" description="Gly residues" evidence="2">
    <location>
        <begin position="337"/>
        <end position="346"/>
    </location>
</feature>
<evidence type="ECO:0000256" key="1">
    <source>
        <dbReference type="SAM" id="Coils"/>
    </source>
</evidence>
<protein>
    <submittedName>
        <fullName evidence="3">Uncharacterized protein</fullName>
    </submittedName>
</protein>
<feature type="compositionally biased region" description="Acidic residues" evidence="2">
    <location>
        <begin position="311"/>
        <end position="327"/>
    </location>
</feature>
<comment type="caution">
    <text evidence="3">The sequence shown here is derived from an EMBL/GenBank/DDBJ whole genome shotgun (WGS) entry which is preliminary data.</text>
</comment>
<organism evidence="3 4">
    <name type="scientific">Moniliophthora roreri (strain MCA 2997)</name>
    <name type="common">Cocoa frosty pod rot fungus</name>
    <name type="synonym">Crinipellis roreri</name>
    <dbReference type="NCBI Taxonomy" id="1381753"/>
    <lineage>
        <taxon>Eukaryota</taxon>
        <taxon>Fungi</taxon>
        <taxon>Dikarya</taxon>
        <taxon>Basidiomycota</taxon>
        <taxon>Agaricomycotina</taxon>
        <taxon>Agaricomycetes</taxon>
        <taxon>Agaricomycetidae</taxon>
        <taxon>Agaricales</taxon>
        <taxon>Marasmiineae</taxon>
        <taxon>Marasmiaceae</taxon>
        <taxon>Moniliophthora</taxon>
    </lineage>
</organism>
<feature type="coiled-coil region" evidence="1">
    <location>
        <begin position="5"/>
        <end position="32"/>
    </location>
</feature>
<name>V2XN59_MONRO</name>
<accession>V2XN59</accession>
<evidence type="ECO:0000256" key="2">
    <source>
        <dbReference type="SAM" id="MobiDB-lite"/>
    </source>
</evidence>
<evidence type="ECO:0000313" key="3">
    <source>
        <dbReference type="EMBL" id="ESK95167.1"/>
    </source>
</evidence>
<dbReference type="Proteomes" id="UP000017559">
    <property type="component" value="Unassembled WGS sequence"/>
</dbReference>
<feature type="compositionally biased region" description="Basic and acidic residues" evidence="2">
    <location>
        <begin position="347"/>
        <end position="357"/>
    </location>
</feature>
<keyword evidence="1" id="KW-0175">Coiled coil</keyword>
<dbReference type="AlphaFoldDB" id="V2XN59"/>
<reference evidence="3 4" key="1">
    <citation type="journal article" date="2014" name="BMC Genomics">
        <title>Genome and secretome analysis of the hemibiotrophic fungal pathogen, Moniliophthora roreri, which causes frosty pod rot disease of cacao: mechanisms of the biotrophic and necrotrophic phases.</title>
        <authorList>
            <person name="Meinhardt L.W."/>
            <person name="Costa G.G.L."/>
            <person name="Thomazella D.P.T."/>
            <person name="Teixeira P.J.P.L."/>
            <person name="Carazzolle M.F."/>
            <person name="Schuster S.C."/>
            <person name="Carlson J.E."/>
            <person name="Guiltinan M.J."/>
            <person name="Mieczkowski P."/>
            <person name="Farmer A."/>
            <person name="Ramaraj T."/>
            <person name="Crozier J."/>
            <person name="Davis R.E."/>
            <person name="Shao J."/>
            <person name="Melnick R.L."/>
            <person name="Pereira G.A.G."/>
            <person name="Bailey B.A."/>
        </authorList>
    </citation>
    <scope>NUCLEOTIDE SEQUENCE [LARGE SCALE GENOMIC DNA]</scope>
    <source>
        <strain evidence="3 4">MCA 2997</strain>
    </source>
</reference>
<dbReference type="HOGENOM" id="CLU_713876_0_0_1"/>
<feature type="region of interest" description="Disordered" evidence="2">
    <location>
        <begin position="307"/>
        <end position="387"/>
    </location>
</feature>
<keyword evidence="4" id="KW-1185">Reference proteome</keyword>
<dbReference type="KEGG" id="mrr:Moror_13802"/>
<proteinExistence type="predicted"/>
<dbReference type="EMBL" id="AWSO01000111">
    <property type="protein sequence ID" value="ESK95167.1"/>
    <property type="molecule type" value="Genomic_DNA"/>
</dbReference>
<feature type="compositionally biased region" description="Acidic residues" evidence="2">
    <location>
        <begin position="358"/>
        <end position="387"/>
    </location>
</feature>
<sequence length="387" mass="43981">MSNEHESLTALVEFQKQRIGALEKELQQLRALKSTEPTDRKKEDGDIKMEETAMDGQNSNGLEAYSDTERMVPMVEYMPDIVGEPIWYGDDGIYRCSVCIWEIVERRCEGCNRDYSGWVCEENPDSELLEWNDDVYHDRRSDENYRASVPRGSTPLLDLDPARLRPDTVAYEYVDRIDEYRNLLARGATRMMCETFYLTYSEDSGIWLEMKDDLLDEWAGPIMLNSGSGLLSWKVCLGREIRLDGDGSDQDGSHYIEEFLEEALLFGGRTSGILACVQSRKSQVIGMLGFEYIGWEEDWADIKEVAKNDYDSDNPGDEDEECPLSDDQDGKAQLGWDGEGGYGPDGSRGDEENKSDSDELMDDEPDSEGDSFDSDWDSQDEEHGDEA</sequence>
<gene>
    <name evidence="3" type="ORF">Moror_13802</name>
</gene>